<reference evidence="2 3" key="1">
    <citation type="submission" date="2020-01" db="EMBL/GenBank/DDBJ databases">
        <authorList>
            <person name="Chen S."/>
        </authorList>
    </citation>
    <scope>NUCLEOTIDE SEQUENCE [LARGE SCALE GENOMIC DNA]</scope>
    <source>
        <strain evidence="2 3">GS-10</strain>
    </source>
</reference>
<evidence type="ECO:0000256" key="1">
    <source>
        <dbReference type="SAM" id="Phobius"/>
    </source>
</evidence>
<comment type="caution">
    <text evidence="2">The sequence shown here is derived from an EMBL/GenBank/DDBJ whole genome shotgun (WGS) entry which is preliminary data.</text>
</comment>
<feature type="transmembrane region" description="Helical" evidence="1">
    <location>
        <begin position="30"/>
        <end position="50"/>
    </location>
</feature>
<dbReference type="RefSeq" id="WP_160972082.1">
    <property type="nucleotide sequence ID" value="NZ_WWEN01000002.1"/>
</dbReference>
<keyword evidence="1" id="KW-0812">Transmembrane</keyword>
<evidence type="ECO:0000313" key="3">
    <source>
        <dbReference type="Proteomes" id="UP000479043"/>
    </source>
</evidence>
<organism evidence="2 3">
    <name type="scientific">Thalassovita mangrovi</name>
    <dbReference type="NCBI Taxonomy" id="2692236"/>
    <lineage>
        <taxon>Bacteria</taxon>
        <taxon>Pseudomonadati</taxon>
        <taxon>Pseudomonadota</taxon>
        <taxon>Alphaproteobacteria</taxon>
        <taxon>Rhodobacterales</taxon>
        <taxon>Roseobacteraceae</taxon>
        <taxon>Thalassovita</taxon>
    </lineage>
</organism>
<dbReference type="Proteomes" id="UP000479043">
    <property type="component" value="Unassembled WGS sequence"/>
</dbReference>
<dbReference type="PANTHER" id="PTHR36974">
    <property type="entry name" value="MEMBRANE PROTEIN-RELATED"/>
    <property type="match status" value="1"/>
</dbReference>
<feature type="transmembrane region" description="Helical" evidence="1">
    <location>
        <begin position="70"/>
        <end position="88"/>
    </location>
</feature>
<gene>
    <name evidence="2" type="ORF">GR167_03630</name>
</gene>
<keyword evidence="3" id="KW-1185">Reference proteome</keyword>
<feature type="transmembrane region" description="Helical" evidence="1">
    <location>
        <begin position="95"/>
        <end position="115"/>
    </location>
</feature>
<feature type="transmembrane region" description="Helical" evidence="1">
    <location>
        <begin position="6"/>
        <end position="23"/>
    </location>
</feature>
<evidence type="ECO:0008006" key="4">
    <source>
        <dbReference type="Google" id="ProtNLM"/>
    </source>
</evidence>
<feature type="transmembrane region" description="Helical" evidence="1">
    <location>
        <begin position="130"/>
        <end position="148"/>
    </location>
</feature>
<name>A0A6L8LKZ3_9RHOB</name>
<evidence type="ECO:0000313" key="2">
    <source>
        <dbReference type="EMBL" id="MYM54382.1"/>
    </source>
</evidence>
<protein>
    <recommendedName>
        <fullName evidence="4">DoxX family protein</fullName>
    </recommendedName>
</protein>
<dbReference type="EMBL" id="WWEN01000002">
    <property type="protein sequence ID" value="MYM54382.1"/>
    <property type="molecule type" value="Genomic_DNA"/>
</dbReference>
<dbReference type="PANTHER" id="PTHR36974:SF1">
    <property type="entry name" value="DOXX FAMILY MEMBRANE PROTEIN"/>
    <property type="match status" value="1"/>
</dbReference>
<keyword evidence="1" id="KW-1133">Transmembrane helix</keyword>
<dbReference type="AlphaFoldDB" id="A0A6L8LKZ3"/>
<proteinExistence type="predicted"/>
<keyword evidence="1" id="KW-0472">Membrane</keyword>
<accession>A0A6L8LKZ3</accession>
<sequence length="162" mass="17734">MTTPLIIMSLLMVPAFIAALVGFYRDRPALYIVGGQIGLVFAFAFFSVGHFAMTDAMVDMLPGFVPARKYLVYATGFLEAGLAIGLLVPGSRQLAALGCLSVLVLFFPVNVYAAINEVGPGGHQWGPEYLLLRAPLQIVLISWTYWFFLKPKDRALNLGFET</sequence>